<dbReference type="InterPro" id="IPR036514">
    <property type="entry name" value="SGNH_hydro_sf"/>
</dbReference>
<organism evidence="2 3">
    <name type="scientific">Clostridium beijerinckii</name>
    <name type="common">Clostridium MP</name>
    <dbReference type="NCBI Taxonomy" id="1520"/>
    <lineage>
        <taxon>Bacteria</taxon>
        <taxon>Bacillati</taxon>
        <taxon>Bacillota</taxon>
        <taxon>Clostridia</taxon>
        <taxon>Eubacteriales</taxon>
        <taxon>Clostridiaceae</taxon>
        <taxon>Clostridium</taxon>
    </lineage>
</organism>
<dbReference type="PANTHER" id="PTHR30383:SF5">
    <property type="entry name" value="SGNH HYDROLASE-TYPE ESTERASE DOMAIN-CONTAINING PROTEIN"/>
    <property type="match status" value="1"/>
</dbReference>
<proteinExistence type="predicted"/>
<sequence length="228" mass="26408">MQKPETKELMNMFFINSMKKEQVDKVRKYKILNQYVKKWQILFAGSSLMKQFPINELQQTLENQYIIYNRGIGGYVTTELLESMEECIFELEPSKIFINIGTNDIGSAEYKKENLISNYHEILTQIGERLPDCKVYVMAYYPINAKANLPGIDKDVKEMLFKTRTNVNILEANAAVEKLAKKHGYEFINVNEGLMDEEGNLKAEYAIDGVHMFANGYSIILNNLKKYL</sequence>
<evidence type="ECO:0000313" key="3">
    <source>
        <dbReference type="Proteomes" id="UP000031866"/>
    </source>
</evidence>
<dbReference type="Gene3D" id="3.40.50.1110">
    <property type="entry name" value="SGNH hydrolase"/>
    <property type="match status" value="1"/>
</dbReference>
<dbReference type="EMBL" id="CP010086">
    <property type="protein sequence ID" value="AJG98240.2"/>
    <property type="molecule type" value="Genomic_DNA"/>
</dbReference>
<reference evidence="3" key="1">
    <citation type="submission" date="2014-12" db="EMBL/GenBank/DDBJ databases">
        <title>Genome sequence of Clostridium beijerinckii strain 59B.</title>
        <authorList>
            <person name="Little G.T."/>
            <person name="Minton N.P."/>
        </authorList>
    </citation>
    <scope>NUCLEOTIDE SEQUENCE [LARGE SCALE GENOMIC DNA]</scope>
    <source>
        <strain evidence="3">59B</strain>
    </source>
</reference>
<dbReference type="PANTHER" id="PTHR30383">
    <property type="entry name" value="THIOESTERASE 1/PROTEASE 1/LYSOPHOSPHOLIPASE L1"/>
    <property type="match status" value="1"/>
</dbReference>
<evidence type="ECO:0000313" key="2">
    <source>
        <dbReference type="EMBL" id="AJG98240.2"/>
    </source>
</evidence>
<dbReference type="InterPro" id="IPR013830">
    <property type="entry name" value="SGNH_hydro"/>
</dbReference>
<dbReference type="AlphaFoldDB" id="A0A0B5QBE0"/>
<dbReference type="KEGG" id="cbei:LF65_01635"/>
<dbReference type="Pfam" id="PF13472">
    <property type="entry name" value="Lipase_GDSL_2"/>
    <property type="match status" value="1"/>
</dbReference>
<dbReference type="Proteomes" id="UP000031866">
    <property type="component" value="Chromosome"/>
</dbReference>
<feature type="domain" description="SGNH hydrolase-type esterase" evidence="1">
    <location>
        <begin position="57"/>
        <end position="218"/>
    </location>
</feature>
<evidence type="ECO:0000259" key="1">
    <source>
        <dbReference type="Pfam" id="PF13472"/>
    </source>
</evidence>
<dbReference type="STRING" id="1520.LF65_01635"/>
<dbReference type="InterPro" id="IPR051532">
    <property type="entry name" value="Ester_Hydrolysis_Enzymes"/>
</dbReference>
<name>A0A0B5QBE0_CLOBE</name>
<protein>
    <recommendedName>
        <fullName evidence="1">SGNH hydrolase-type esterase domain-containing protein</fullName>
    </recommendedName>
</protein>
<dbReference type="SUPFAM" id="SSF52266">
    <property type="entry name" value="SGNH hydrolase"/>
    <property type="match status" value="1"/>
</dbReference>
<dbReference type="GO" id="GO:0004622">
    <property type="term" value="F:phosphatidylcholine lysophospholipase activity"/>
    <property type="evidence" value="ECO:0007669"/>
    <property type="project" value="TreeGrafter"/>
</dbReference>
<gene>
    <name evidence="2" type="ORF">LF65_01635</name>
</gene>
<accession>A0A0B5QBE0</accession>